<feature type="transmembrane region" description="Helical" evidence="6">
    <location>
        <begin position="145"/>
        <end position="165"/>
    </location>
</feature>
<feature type="transmembrane region" description="Helical" evidence="6">
    <location>
        <begin position="43"/>
        <end position="64"/>
    </location>
</feature>
<dbReference type="OrthoDB" id="9804822at2"/>
<dbReference type="Pfam" id="PF01810">
    <property type="entry name" value="LysE"/>
    <property type="match status" value="1"/>
</dbReference>
<dbReference type="STRING" id="870908.SAMN04488044_0569"/>
<evidence type="ECO:0000256" key="2">
    <source>
        <dbReference type="ARBA" id="ARBA00022475"/>
    </source>
</evidence>
<dbReference type="PANTHER" id="PTHR30086:SF20">
    <property type="entry name" value="ARGININE EXPORTER PROTEIN ARGO-RELATED"/>
    <property type="match status" value="1"/>
</dbReference>
<evidence type="ECO:0000256" key="5">
    <source>
        <dbReference type="ARBA" id="ARBA00023136"/>
    </source>
</evidence>
<gene>
    <name evidence="7" type="ORF">SAMN04488044_0569</name>
</gene>
<protein>
    <submittedName>
        <fullName evidence="7">Threonine/homoserine/homoserine lactone efflux protein</fullName>
    </submittedName>
</protein>
<comment type="subcellular location">
    <subcellularLocation>
        <location evidence="1">Cell membrane</location>
        <topology evidence="1">Multi-pass membrane protein</topology>
    </subcellularLocation>
</comment>
<dbReference type="PANTHER" id="PTHR30086">
    <property type="entry name" value="ARGININE EXPORTER PROTEIN ARGO"/>
    <property type="match status" value="1"/>
</dbReference>
<evidence type="ECO:0000256" key="1">
    <source>
        <dbReference type="ARBA" id="ARBA00004651"/>
    </source>
</evidence>
<dbReference type="AlphaFoldDB" id="A0A1M5J7T5"/>
<dbReference type="Proteomes" id="UP000184211">
    <property type="component" value="Unassembled WGS sequence"/>
</dbReference>
<evidence type="ECO:0000256" key="6">
    <source>
        <dbReference type="SAM" id="Phobius"/>
    </source>
</evidence>
<reference evidence="8" key="1">
    <citation type="submission" date="2016-11" db="EMBL/GenBank/DDBJ databases">
        <authorList>
            <person name="Varghese N."/>
            <person name="Submissions S."/>
        </authorList>
    </citation>
    <scope>NUCLEOTIDE SEQUENCE [LARGE SCALE GENOMIC DNA]</scope>
    <source>
        <strain evidence="8">DSM 28223</strain>
    </source>
</reference>
<keyword evidence="5 6" id="KW-0472">Membrane</keyword>
<keyword evidence="4 6" id="KW-1133">Transmembrane helix</keyword>
<evidence type="ECO:0000313" key="7">
    <source>
        <dbReference type="EMBL" id="SHG36369.1"/>
    </source>
</evidence>
<keyword evidence="8" id="KW-1185">Reference proteome</keyword>
<organism evidence="7 8">
    <name type="scientific">Cognatishimia maritima</name>
    <dbReference type="NCBI Taxonomy" id="870908"/>
    <lineage>
        <taxon>Bacteria</taxon>
        <taxon>Pseudomonadati</taxon>
        <taxon>Pseudomonadota</taxon>
        <taxon>Alphaproteobacteria</taxon>
        <taxon>Rhodobacterales</taxon>
        <taxon>Paracoccaceae</taxon>
        <taxon>Cognatishimia</taxon>
    </lineage>
</organism>
<accession>A0A1M5J7T5</accession>
<dbReference type="GO" id="GO:0015171">
    <property type="term" value="F:amino acid transmembrane transporter activity"/>
    <property type="evidence" value="ECO:0007669"/>
    <property type="project" value="TreeGrafter"/>
</dbReference>
<keyword evidence="2" id="KW-1003">Cell membrane</keyword>
<sequence length="204" mass="21794">MTLTAFVASWLLCLAAAMTPGPAVLMSARIGLREGLATGTALAFGIGAGAVFWASTALFGLSILFEYAPTLLIALKVIGAAYLVYLAYRMWRHADDMIEEVATMATPRSRFSAFKLGVLTQLANPKGPIFFGAVFAGTIPETVPLWVLGALLTLIFIGEAAWNIIVVRIFSFERTRRGYISLKGVFDRIFGAALAALGAKIAIT</sequence>
<evidence type="ECO:0000313" key="8">
    <source>
        <dbReference type="Proteomes" id="UP000184211"/>
    </source>
</evidence>
<dbReference type="InterPro" id="IPR001123">
    <property type="entry name" value="LeuE-type"/>
</dbReference>
<proteinExistence type="predicted"/>
<keyword evidence="3 6" id="KW-0812">Transmembrane</keyword>
<evidence type="ECO:0000256" key="3">
    <source>
        <dbReference type="ARBA" id="ARBA00022692"/>
    </source>
</evidence>
<dbReference type="EMBL" id="FQWM01000001">
    <property type="protein sequence ID" value="SHG36369.1"/>
    <property type="molecule type" value="Genomic_DNA"/>
</dbReference>
<dbReference type="GO" id="GO:0005886">
    <property type="term" value="C:plasma membrane"/>
    <property type="evidence" value="ECO:0007669"/>
    <property type="project" value="UniProtKB-SubCell"/>
</dbReference>
<evidence type="ECO:0000256" key="4">
    <source>
        <dbReference type="ARBA" id="ARBA00022989"/>
    </source>
</evidence>
<name>A0A1M5J7T5_9RHOB</name>
<feature type="transmembrane region" description="Helical" evidence="6">
    <location>
        <begin position="71"/>
        <end position="88"/>
    </location>
</feature>